<sequence length="199" mass="21937">MITEMILLGSTLLNAPVMSIQTGGELARTSTAIIDPSNLSVIAYAVTGPLVHHSNQLIRVADVRELSSIGLIIDSSDEFVIPEDIIKLQSIYELHFDILGMPVIDQKKKKLGKVIDYTVETGGFVVQQLTVKRPLLRSLNDTELLIHRSQIVEINNHEIVVHSEVSVPEPKRHEVSGSYVNPFRGSAKPAPESVNQSNR</sequence>
<feature type="domain" description="PRC-barrel" evidence="2">
    <location>
        <begin position="97"/>
        <end position="162"/>
    </location>
</feature>
<dbReference type="InterPro" id="IPR011033">
    <property type="entry name" value="PRC_barrel-like_sf"/>
</dbReference>
<proteinExistence type="predicted"/>
<evidence type="ECO:0000259" key="2">
    <source>
        <dbReference type="Pfam" id="PF05239"/>
    </source>
</evidence>
<evidence type="ECO:0000313" key="3">
    <source>
        <dbReference type="EMBL" id="AGL62038.1"/>
    </source>
</evidence>
<dbReference type="HOGENOM" id="CLU_1419159_0_0_0"/>
<dbReference type="AlphaFoldDB" id="R4PKG3"/>
<dbReference type="STRING" id="1332188.L336_0330"/>
<dbReference type="SUPFAM" id="SSF50346">
    <property type="entry name" value="PRC-barrel domain"/>
    <property type="match status" value="1"/>
</dbReference>
<dbReference type="Gene3D" id="2.30.30.240">
    <property type="entry name" value="PRC-barrel domain"/>
    <property type="match status" value="1"/>
</dbReference>
<protein>
    <recommendedName>
        <fullName evidence="2">PRC-barrel domain-containing protein</fullName>
    </recommendedName>
</protein>
<organism evidence="3 4">
    <name type="scientific">Candidatus Saccharimonas aalborgensis</name>
    <dbReference type="NCBI Taxonomy" id="1332188"/>
    <lineage>
        <taxon>Bacteria</taxon>
        <taxon>Candidatus Saccharimonadota</taxon>
        <taxon>Candidatus Saccharimonadia</taxon>
        <taxon>Candidatus Saccharimonadales</taxon>
        <taxon>Candidatus Saccharimonadaceae</taxon>
        <taxon>Candidatus Saccharimonas</taxon>
    </lineage>
</organism>
<keyword evidence="4" id="KW-1185">Reference proteome</keyword>
<evidence type="ECO:0000313" key="4">
    <source>
        <dbReference type="Proteomes" id="UP000013893"/>
    </source>
</evidence>
<dbReference type="KEGG" id="saal:L336_0330"/>
<evidence type="ECO:0000256" key="1">
    <source>
        <dbReference type="SAM" id="MobiDB-lite"/>
    </source>
</evidence>
<dbReference type="Pfam" id="PF05239">
    <property type="entry name" value="PRC"/>
    <property type="match status" value="1"/>
</dbReference>
<name>R4PKG3_9BACT</name>
<gene>
    <name evidence="3" type="ORF">L336_0330</name>
</gene>
<dbReference type="EMBL" id="CP005957">
    <property type="protein sequence ID" value="AGL62038.1"/>
    <property type="molecule type" value="Genomic_DNA"/>
</dbReference>
<dbReference type="Proteomes" id="UP000013893">
    <property type="component" value="Chromosome"/>
</dbReference>
<dbReference type="InterPro" id="IPR027275">
    <property type="entry name" value="PRC-brl_dom"/>
</dbReference>
<reference evidence="3 4" key="1">
    <citation type="journal article" date="2013" name="Nat. Biotechnol.">
        <title>Genome sequences of rare, uncultured bacteria obtained by differential coverage binning of multiple metagenomes.</title>
        <authorList>
            <person name="Albertsen M."/>
            <person name="Hugenholtz P."/>
            <person name="Skarshewski A."/>
            <person name="Nielsen K.L."/>
            <person name="Tyson G.W."/>
            <person name="Nielsen P.H."/>
        </authorList>
    </citation>
    <scope>NUCLEOTIDE SEQUENCE [LARGE SCALE GENOMIC DNA]</scope>
    <source>
        <strain evidence="3">TM71</strain>
    </source>
</reference>
<accession>R4PKG3</accession>
<feature type="region of interest" description="Disordered" evidence="1">
    <location>
        <begin position="176"/>
        <end position="199"/>
    </location>
</feature>